<dbReference type="InterPro" id="IPR039425">
    <property type="entry name" value="RNA_pol_sigma-70-like"/>
</dbReference>
<dbReference type="NCBIfam" id="TIGR02937">
    <property type="entry name" value="sigma70-ECF"/>
    <property type="match status" value="1"/>
</dbReference>
<gene>
    <name evidence="8" type="ORF">AWT59_2557</name>
</gene>
<dbReference type="Gene3D" id="1.10.1740.10">
    <property type="match status" value="1"/>
</dbReference>
<dbReference type="PATRIC" id="fig|1796491.3.peg.2786"/>
<dbReference type="GO" id="GO:0006352">
    <property type="term" value="P:DNA-templated transcription initiation"/>
    <property type="evidence" value="ECO:0007669"/>
    <property type="project" value="InterPro"/>
</dbReference>
<protein>
    <submittedName>
        <fullName evidence="8">RNA polymerase, sigma-24 subunit, ECF subfamily</fullName>
    </submittedName>
</protein>
<comment type="caution">
    <text evidence="8">The sequence shown here is derived from an EMBL/GenBank/DDBJ whole genome shotgun (WGS) entry which is preliminary data.</text>
</comment>
<dbReference type="InterPro" id="IPR007627">
    <property type="entry name" value="RNA_pol_sigma70_r2"/>
</dbReference>
<dbReference type="PANTHER" id="PTHR43133">
    <property type="entry name" value="RNA POLYMERASE ECF-TYPE SIGMA FACTO"/>
    <property type="match status" value="1"/>
</dbReference>
<dbReference type="Pfam" id="PF04542">
    <property type="entry name" value="Sigma70_r2"/>
    <property type="match status" value="1"/>
</dbReference>
<evidence type="ECO:0000313" key="9">
    <source>
        <dbReference type="Proteomes" id="UP000070578"/>
    </source>
</evidence>
<dbReference type="Pfam" id="PF08281">
    <property type="entry name" value="Sigma70_r4_2"/>
    <property type="match status" value="1"/>
</dbReference>
<keyword evidence="4" id="KW-0238">DNA-binding</keyword>
<dbReference type="PANTHER" id="PTHR43133:SF8">
    <property type="entry name" value="RNA POLYMERASE SIGMA FACTOR HI_1459-RELATED"/>
    <property type="match status" value="1"/>
</dbReference>
<evidence type="ECO:0000259" key="7">
    <source>
        <dbReference type="Pfam" id="PF08281"/>
    </source>
</evidence>
<evidence type="ECO:0000256" key="2">
    <source>
        <dbReference type="ARBA" id="ARBA00023015"/>
    </source>
</evidence>
<comment type="similarity">
    <text evidence="1">Belongs to the sigma-70 factor family. ECF subfamily.</text>
</comment>
<evidence type="ECO:0000256" key="4">
    <source>
        <dbReference type="ARBA" id="ARBA00023125"/>
    </source>
</evidence>
<feature type="domain" description="RNA polymerase sigma-70 region 2" evidence="6">
    <location>
        <begin position="22"/>
        <end position="87"/>
    </location>
</feature>
<dbReference type="InterPro" id="IPR013249">
    <property type="entry name" value="RNA_pol_sigma70_r4_t2"/>
</dbReference>
<dbReference type="InterPro" id="IPR013324">
    <property type="entry name" value="RNA_pol_sigma_r3/r4-like"/>
</dbReference>
<dbReference type="InterPro" id="IPR036388">
    <property type="entry name" value="WH-like_DNA-bd_sf"/>
</dbReference>
<reference evidence="8 9" key="1">
    <citation type="submission" date="2016-02" db="EMBL/GenBank/DDBJ databases">
        <authorList>
            <person name="Wen L."/>
            <person name="He K."/>
            <person name="Yang H."/>
        </authorList>
    </citation>
    <scope>NUCLEOTIDE SEQUENCE [LARGE SCALE GENOMIC DNA]</scope>
    <source>
        <strain evidence="8">ShG14-8</strain>
    </source>
</reference>
<evidence type="ECO:0000256" key="5">
    <source>
        <dbReference type="ARBA" id="ARBA00023163"/>
    </source>
</evidence>
<reference evidence="8 9" key="2">
    <citation type="submission" date="2016-03" db="EMBL/GenBank/DDBJ databases">
        <title>New uncultured bacterium of the family Gallionellaceae from acid mine drainage: description and reconstruction of genome based on metagenomic analysis of microbial community.</title>
        <authorList>
            <person name="Kadnikov V."/>
            <person name="Ivasenko D."/>
            <person name="Beletsky A."/>
            <person name="Mardanov A."/>
            <person name="Danilova E."/>
            <person name="Pimenov N."/>
            <person name="Karnachuk O."/>
            <person name="Ravin N."/>
        </authorList>
    </citation>
    <scope>NUCLEOTIDE SEQUENCE [LARGE SCALE GENOMIC DNA]</scope>
    <source>
        <strain evidence="8">ShG14-8</strain>
    </source>
</reference>
<keyword evidence="2" id="KW-0805">Transcription regulation</keyword>
<feature type="domain" description="RNA polymerase sigma factor 70 region 4 type 2" evidence="7">
    <location>
        <begin position="126"/>
        <end position="166"/>
    </location>
</feature>
<keyword evidence="5" id="KW-0804">Transcription</keyword>
<evidence type="ECO:0000256" key="1">
    <source>
        <dbReference type="ARBA" id="ARBA00010641"/>
    </source>
</evidence>
<dbReference type="EMBL" id="LSLI01000082">
    <property type="protein sequence ID" value="KXS31326.1"/>
    <property type="molecule type" value="Genomic_DNA"/>
</dbReference>
<dbReference type="SUPFAM" id="SSF88946">
    <property type="entry name" value="Sigma2 domain of RNA polymerase sigma factors"/>
    <property type="match status" value="1"/>
</dbReference>
<dbReference type="GO" id="GO:0003677">
    <property type="term" value="F:DNA binding"/>
    <property type="evidence" value="ECO:0007669"/>
    <property type="project" value="UniProtKB-KW"/>
</dbReference>
<organism evidence="8 9">
    <name type="scientific">Candidatus Gallionella acididurans</name>
    <dbReference type="NCBI Taxonomy" id="1796491"/>
    <lineage>
        <taxon>Bacteria</taxon>
        <taxon>Pseudomonadati</taxon>
        <taxon>Pseudomonadota</taxon>
        <taxon>Betaproteobacteria</taxon>
        <taxon>Nitrosomonadales</taxon>
        <taxon>Gallionellaceae</taxon>
        <taxon>Gallionella</taxon>
    </lineage>
</organism>
<accession>A0A139BQP5</accession>
<evidence type="ECO:0000259" key="6">
    <source>
        <dbReference type="Pfam" id="PF04542"/>
    </source>
</evidence>
<sequence>MATTLTPNALMVEQEKRIAETVTRERGRLGNFIRRRVPDAGEAEDILQDVFYEFVAAYRLPESIEQVGAWLFGVARNRIIDRFRKNREQPLPEISGEDEEGVWLDEVLPSPDAGPEAAYAWSVLIEELYAALSELPEDQRAVFIAHELEGRSFRDLAAESGAGVNTLLARKRYAVLHLRARLQTIYDEFDL</sequence>
<dbReference type="InterPro" id="IPR014284">
    <property type="entry name" value="RNA_pol_sigma-70_dom"/>
</dbReference>
<proteinExistence type="inferred from homology"/>
<name>A0A139BQP5_9PROT</name>
<dbReference type="Gene3D" id="1.10.10.10">
    <property type="entry name" value="Winged helix-like DNA-binding domain superfamily/Winged helix DNA-binding domain"/>
    <property type="match status" value="1"/>
</dbReference>
<dbReference type="AlphaFoldDB" id="A0A139BQP5"/>
<keyword evidence="3" id="KW-0731">Sigma factor</keyword>
<dbReference type="GO" id="GO:0016987">
    <property type="term" value="F:sigma factor activity"/>
    <property type="evidence" value="ECO:0007669"/>
    <property type="project" value="UniProtKB-KW"/>
</dbReference>
<dbReference type="Proteomes" id="UP000070578">
    <property type="component" value="Unassembled WGS sequence"/>
</dbReference>
<evidence type="ECO:0000313" key="8">
    <source>
        <dbReference type="EMBL" id="KXS31326.1"/>
    </source>
</evidence>
<dbReference type="SUPFAM" id="SSF88659">
    <property type="entry name" value="Sigma3 and sigma4 domains of RNA polymerase sigma factors"/>
    <property type="match status" value="1"/>
</dbReference>
<evidence type="ECO:0000256" key="3">
    <source>
        <dbReference type="ARBA" id="ARBA00023082"/>
    </source>
</evidence>
<dbReference type="InterPro" id="IPR013325">
    <property type="entry name" value="RNA_pol_sigma_r2"/>
</dbReference>